<dbReference type="EMBL" id="CAEZTD010000108">
    <property type="protein sequence ID" value="CAB4569158.1"/>
    <property type="molecule type" value="Genomic_DNA"/>
</dbReference>
<sequence length="120" mass="13275">MLIFRQILGEFAGEGGLTRALQTREHDDRRWLLCEFEPALFATENRDQLVVDDLHDLLSGVQRFADIVTEGALANAAGEVFDHLERHVSVEQSASNLANRAVHVGGRELALAAKVLERLG</sequence>
<gene>
    <name evidence="1" type="ORF">UFOPK1591_01197</name>
</gene>
<name>A0A6J6E748_9ZZZZ</name>
<accession>A0A6J6E748</accession>
<reference evidence="1" key="1">
    <citation type="submission" date="2020-05" db="EMBL/GenBank/DDBJ databases">
        <authorList>
            <person name="Chiriac C."/>
            <person name="Salcher M."/>
            <person name="Ghai R."/>
            <person name="Kavagutti S V."/>
        </authorList>
    </citation>
    <scope>NUCLEOTIDE SEQUENCE</scope>
</reference>
<organism evidence="1">
    <name type="scientific">freshwater metagenome</name>
    <dbReference type="NCBI Taxonomy" id="449393"/>
    <lineage>
        <taxon>unclassified sequences</taxon>
        <taxon>metagenomes</taxon>
        <taxon>ecological metagenomes</taxon>
    </lineage>
</organism>
<dbReference type="AlphaFoldDB" id="A0A6J6E748"/>
<protein>
    <submittedName>
        <fullName evidence="1">Unannotated protein</fullName>
    </submittedName>
</protein>
<evidence type="ECO:0000313" key="1">
    <source>
        <dbReference type="EMBL" id="CAB4569158.1"/>
    </source>
</evidence>
<proteinExistence type="predicted"/>